<gene>
    <name evidence="1" type="ORF">BST99_10170</name>
</gene>
<accession>A0A2S7T7Y9</accession>
<comment type="caution">
    <text evidence="1">The sequence shown here is derived from an EMBL/GenBank/DDBJ whole genome shotgun (WGS) entry which is preliminary data.</text>
</comment>
<name>A0A2S7T7Y9_9FLAO</name>
<sequence>MDLLKQFESYVELPREVAFVHLNKSVYLAGEPLGFKAYVLDKASMELSEKTTNLYLTIKDENGKTVKSDLLWVQKGTAAGAIQLDSVFSPGEYTLRAYTNYMLNFQESNHFEQSILVVDPQTKVEENKQIRSEIIAHVLPEGGHAPVGVESVFGLAFKDSQGYGLDGVTGRVLNQDKQEVTTFKVNALGLGKFILTPQAGTQYQVEYTYEGQTRNLPIPNIQPTGTGIKVQEMRDEVLVRLSSSKEISEEYTLTIHNGSKITGVPVQFNKSREAVLALIKKDLFPGVNILTVFDSKGNPVLERLYFNNYGWQNPETAFDIRPVQGKDSLDIDIALAGYTATETSSLSIAIQPATSISSNSQHTLTSFTHLAPHLKTPVQNAQYYFNDPTPKKWYELDLVMMIQGWSAYDWNTIANKTPEELFTFEKGISLVLTDNNDSGQKYFVYPLTNHKSAILKNDEGQNIMNLDYLFPIQDEKISISQVQTKGGFTKPGVYLQFKPSEIPEVALNKTFLLPDLWNRKASDEDLPSLDISAFNNVRQLDEVVVTESKVEKRREKIRNVSAFGNVDFFEPDDPRRSQLLSTYLSTRGFVVNELNGRFEISARVPNSPNNATPAILLDDILLTDYSNLYQFRMDVVDYIVVNKSGIGGGLRFGGGVIKIYTDPAKVLTIKSNAEAVKSSYSIPLTFTTPQEYYAPQFESYNSASFLRYGTLLWSPEIELDSAGKARLRIPRSNVSEINIDLQGVFNGRPYSHLLTLPQTP</sequence>
<evidence type="ECO:0000313" key="1">
    <source>
        <dbReference type="EMBL" id="PQJ16040.1"/>
    </source>
</evidence>
<dbReference type="Gene3D" id="2.60.40.1930">
    <property type="match status" value="1"/>
</dbReference>
<keyword evidence="2" id="KW-1185">Reference proteome</keyword>
<dbReference type="EMBL" id="MQVX01000001">
    <property type="protein sequence ID" value="PQJ16040.1"/>
    <property type="molecule type" value="Genomic_DNA"/>
</dbReference>
<evidence type="ECO:0000313" key="2">
    <source>
        <dbReference type="Proteomes" id="UP000239366"/>
    </source>
</evidence>
<dbReference type="Proteomes" id="UP000239366">
    <property type="component" value="Unassembled WGS sequence"/>
</dbReference>
<organism evidence="1 2">
    <name type="scientific">Aureicoccus marinus</name>
    <dbReference type="NCBI Taxonomy" id="754435"/>
    <lineage>
        <taxon>Bacteria</taxon>
        <taxon>Pseudomonadati</taxon>
        <taxon>Bacteroidota</taxon>
        <taxon>Flavobacteriia</taxon>
        <taxon>Flavobacteriales</taxon>
        <taxon>Flavobacteriaceae</taxon>
        <taxon>Aureicoccus</taxon>
    </lineage>
</organism>
<reference evidence="2" key="1">
    <citation type="submission" date="2016-11" db="EMBL/GenBank/DDBJ databases">
        <title>Trade-off between light-utilization and light-protection in marine flavobacteria.</title>
        <authorList>
            <person name="Kumagai Y."/>
            <person name="Yoshizawa S."/>
            <person name="Kogure K."/>
        </authorList>
    </citation>
    <scope>NUCLEOTIDE SEQUENCE [LARGE SCALE GENOMIC DNA]</scope>
    <source>
        <strain evidence="2">SG-18</strain>
    </source>
</reference>
<evidence type="ECO:0008006" key="3">
    <source>
        <dbReference type="Google" id="ProtNLM"/>
    </source>
</evidence>
<protein>
    <recommendedName>
        <fullName evidence="3">TonB-dependent receptor plug domain-containing protein</fullName>
    </recommendedName>
</protein>
<proteinExistence type="predicted"/>
<dbReference type="AlphaFoldDB" id="A0A2S7T7Y9"/>